<feature type="region of interest" description="Disordered" evidence="1">
    <location>
        <begin position="152"/>
        <end position="173"/>
    </location>
</feature>
<evidence type="ECO:0000313" key="3">
    <source>
        <dbReference type="Proteomes" id="UP000325440"/>
    </source>
</evidence>
<dbReference type="Proteomes" id="UP000325440">
    <property type="component" value="Unassembled WGS sequence"/>
</dbReference>
<feature type="compositionally biased region" description="Polar residues" evidence="1">
    <location>
        <begin position="68"/>
        <end position="84"/>
    </location>
</feature>
<protein>
    <submittedName>
        <fullName evidence="2">Uncharacterized protein</fullName>
    </submittedName>
</protein>
<evidence type="ECO:0000313" key="2">
    <source>
        <dbReference type="EMBL" id="VVC25005.1"/>
    </source>
</evidence>
<feature type="region of interest" description="Disordered" evidence="1">
    <location>
        <begin position="61"/>
        <end position="84"/>
    </location>
</feature>
<name>A0A5E4LZJ3_9HEMI</name>
<gene>
    <name evidence="2" type="ORF">CINCED_3A020383</name>
</gene>
<dbReference type="AlphaFoldDB" id="A0A5E4LZJ3"/>
<proteinExistence type="predicted"/>
<organism evidence="2 3">
    <name type="scientific">Cinara cedri</name>
    <dbReference type="NCBI Taxonomy" id="506608"/>
    <lineage>
        <taxon>Eukaryota</taxon>
        <taxon>Metazoa</taxon>
        <taxon>Ecdysozoa</taxon>
        <taxon>Arthropoda</taxon>
        <taxon>Hexapoda</taxon>
        <taxon>Insecta</taxon>
        <taxon>Pterygota</taxon>
        <taxon>Neoptera</taxon>
        <taxon>Paraneoptera</taxon>
        <taxon>Hemiptera</taxon>
        <taxon>Sternorrhyncha</taxon>
        <taxon>Aphidomorpha</taxon>
        <taxon>Aphidoidea</taxon>
        <taxon>Aphididae</taxon>
        <taxon>Lachninae</taxon>
        <taxon>Cinara</taxon>
    </lineage>
</organism>
<accession>A0A5E4LZJ3</accession>
<dbReference type="EMBL" id="CABPRJ010000008">
    <property type="protein sequence ID" value="VVC25005.1"/>
    <property type="molecule type" value="Genomic_DNA"/>
</dbReference>
<reference evidence="2 3" key="1">
    <citation type="submission" date="2019-08" db="EMBL/GenBank/DDBJ databases">
        <authorList>
            <person name="Alioto T."/>
            <person name="Alioto T."/>
            <person name="Gomez Garrido J."/>
        </authorList>
    </citation>
    <scope>NUCLEOTIDE SEQUENCE [LARGE SCALE GENOMIC DNA]</scope>
</reference>
<sequence length="173" mass="18665">MLGYVIAGSLTQYISAGPAADQRTPVTAVTTFGATTYRGPIPDNTQPDIITGNPPIKILKREPCKPTGITTSRGPSSSVTVDSNINPNNGWTPVLSPNLSLIDTSCSVFSDYPLRPLRPVAADSPETRVPRFCPFAFVGIDYTGPIKMRKLQKPRGHTKLSPRLCARASRRSI</sequence>
<evidence type="ECO:0000256" key="1">
    <source>
        <dbReference type="SAM" id="MobiDB-lite"/>
    </source>
</evidence>
<keyword evidence="3" id="KW-1185">Reference proteome</keyword>